<keyword evidence="3" id="KW-1185">Reference proteome</keyword>
<dbReference type="EMBL" id="UPTC01000019">
    <property type="protein sequence ID" value="VBB25488.1"/>
    <property type="molecule type" value="Genomic_DNA"/>
</dbReference>
<dbReference type="AlphaFoldDB" id="A0A498S6T5"/>
<name>A0A498S6T5_ACAVI</name>
<reference evidence="2 3" key="1">
    <citation type="submission" date="2018-08" db="EMBL/GenBank/DDBJ databases">
        <authorList>
            <person name="Laetsch R D."/>
            <person name="Stevens L."/>
            <person name="Kumar S."/>
            <person name="Blaxter L. M."/>
        </authorList>
    </citation>
    <scope>NUCLEOTIDE SEQUENCE [LARGE SCALE GENOMIC DNA]</scope>
</reference>
<sequence>MANRDWELLKFNFLTKLITALELDEDLLISEQELLPLNELRCSDEEASSSSAFSIATTTNSGPSIVTSTNVSTEGMSSAELIPCLSVGPYHQRPTPILTDNPFVGTILASCLQKKAEKEGSKQTDCRRKVDNVEERRSKSSPPTPIELDGMNDSNANGGLFRCSTILLNAVWVSQLIRSGQVRARS</sequence>
<protein>
    <submittedName>
        <fullName evidence="2">Uncharacterized protein</fullName>
    </submittedName>
</protein>
<feature type="compositionally biased region" description="Basic and acidic residues" evidence="1">
    <location>
        <begin position="120"/>
        <end position="138"/>
    </location>
</feature>
<organism evidence="2 3">
    <name type="scientific">Acanthocheilonema viteae</name>
    <name type="common">Filarial nematode worm</name>
    <name type="synonym">Dipetalonema viteae</name>
    <dbReference type="NCBI Taxonomy" id="6277"/>
    <lineage>
        <taxon>Eukaryota</taxon>
        <taxon>Metazoa</taxon>
        <taxon>Ecdysozoa</taxon>
        <taxon>Nematoda</taxon>
        <taxon>Chromadorea</taxon>
        <taxon>Rhabditida</taxon>
        <taxon>Spirurina</taxon>
        <taxon>Spiruromorpha</taxon>
        <taxon>Filarioidea</taxon>
        <taxon>Onchocercidae</taxon>
        <taxon>Acanthocheilonema</taxon>
    </lineage>
</organism>
<proteinExistence type="predicted"/>
<dbReference type="OrthoDB" id="5875579at2759"/>
<accession>A0A498S6T5</accession>
<evidence type="ECO:0000256" key="1">
    <source>
        <dbReference type="SAM" id="MobiDB-lite"/>
    </source>
</evidence>
<evidence type="ECO:0000313" key="2">
    <source>
        <dbReference type="EMBL" id="VBB25488.1"/>
    </source>
</evidence>
<dbReference type="Proteomes" id="UP000276991">
    <property type="component" value="Unassembled WGS sequence"/>
</dbReference>
<gene>
    <name evidence="2" type="ORF">NAV_LOCUS318</name>
</gene>
<feature type="region of interest" description="Disordered" evidence="1">
    <location>
        <begin position="120"/>
        <end position="153"/>
    </location>
</feature>
<evidence type="ECO:0000313" key="3">
    <source>
        <dbReference type="Proteomes" id="UP000276991"/>
    </source>
</evidence>